<dbReference type="Pfam" id="PF08666">
    <property type="entry name" value="SAF"/>
    <property type="match status" value="1"/>
</dbReference>
<comment type="caution">
    <text evidence="2">The sequence shown here is derived from an EMBL/GenBank/DDBJ whole genome shotgun (WGS) entry which is preliminary data.</text>
</comment>
<organism evidence="2 3">
    <name type="scientific">Dyadobacter psychrotolerans</name>
    <dbReference type="NCBI Taxonomy" id="2541721"/>
    <lineage>
        <taxon>Bacteria</taxon>
        <taxon>Pseudomonadati</taxon>
        <taxon>Bacteroidota</taxon>
        <taxon>Cytophagia</taxon>
        <taxon>Cytophagales</taxon>
        <taxon>Spirosomataceae</taxon>
        <taxon>Dyadobacter</taxon>
    </lineage>
</organism>
<protein>
    <submittedName>
        <fullName evidence="2">N-acetylneuraminate synthase</fullName>
    </submittedName>
</protein>
<dbReference type="Proteomes" id="UP000294850">
    <property type="component" value="Unassembled WGS sequence"/>
</dbReference>
<evidence type="ECO:0000313" key="2">
    <source>
        <dbReference type="EMBL" id="TDE11604.1"/>
    </source>
</evidence>
<dbReference type="InterPro" id="IPR051690">
    <property type="entry name" value="PseI-like"/>
</dbReference>
<dbReference type="InterPro" id="IPR013974">
    <property type="entry name" value="SAF"/>
</dbReference>
<dbReference type="InterPro" id="IPR013785">
    <property type="entry name" value="Aldolase_TIM"/>
</dbReference>
<dbReference type="RefSeq" id="WP_131960937.1">
    <property type="nucleotide sequence ID" value="NZ_SMFL01000011.1"/>
</dbReference>
<dbReference type="PROSITE" id="PS50844">
    <property type="entry name" value="AFP_LIKE"/>
    <property type="match status" value="1"/>
</dbReference>
<keyword evidence="3" id="KW-1185">Reference proteome</keyword>
<dbReference type="OrthoDB" id="9814210at2"/>
<dbReference type="InterPro" id="IPR057736">
    <property type="entry name" value="SAF_PseI/NeuA/NeuB"/>
</dbReference>
<dbReference type="GO" id="GO:0016051">
    <property type="term" value="P:carbohydrate biosynthetic process"/>
    <property type="evidence" value="ECO:0007669"/>
    <property type="project" value="InterPro"/>
</dbReference>
<dbReference type="SUPFAM" id="SSF51269">
    <property type="entry name" value="AFP III-like domain"/>
    <property type="match status" value="1"/>
</dbReference>
<evidence type="ECO:0000313" key="3">
    <source>
        <dbReference type="Proteomes" id="UP000294850"/>
    </source>
</evidence>
<reference evidence="2 3" key="1">
    <citation type="submission" date="2019-03" db="EMBL/GenBank/DDBJ databases">
        <title>Dyadobacter AR-3-6 sp. nov., isolated from arctic soil.</title>
        <authorList>
            <person name="Chaudhary D.K."/>
        </authorList>
    </citation>
    <scope>NUCLEOTIDE SEQUENCE [LARGE SCALE GENOMIC DNA]</scope>
    <source>
        <strain evidence="2 3">AR-3-6</strain>
    </source>
</reference>
<dbReference type="CDD" id="cd11615">
    <property type="entry name" value="SAF_NeuB_like"/>
    <property type="match status" value="1"/>
</dbReference>
<dbReference type="SUPFAM" id="SSF51569">
    <property type="entry name" value="Aldolase"/>
    <property type="match status" value="1"/>
</dbReference>
<dbReference type="Gene3D" id="3.20.20.70">
    <property type="entry name" value="Aldolase class I"/>
    <property type="match status" value="1"/>
</dbReference>
<gene>
    <name evidence="2" type="ORF">E0F88_24555</name>
</gene>
<dbReference type="Gene3D" id="3.90.1210.10">
    <property type="entry name" value="Antifreeze-like/N-acetylneuraminic acid synthase C-terminal domain"/>
    <property type="match status" value="1"/>
</dbReference>
<dbReference type="InterPro" id="IPR006190">
    <property type="entry name" value="SAF_AFP_Neu5Ac"/>
</dbReference>
<feature type="domain" description="AFP-like" evidence="1">
    <location>
        <begin position="276"/>
        <end position="333"/>
    </location>
</feature>
<proteinExistence type="predicted"/>
<evidence type="ECO:0000259" key="1">
    <source>
        <dbReference type="PROSITE" id="PS50844"/>
    </source>
</evidence>
<dbReference type="PANTHER" id="PTHR42966">
    <property type="entry name" value="N-ACETYLNEURAMINATE SYNTHASE"/>
    <property type="match status" value="1"/>
</dbReference>
<dbReference type="PANTHER" id="PTHR42966:SF1">
    <property type="entry name" value="SIALIC ACID SYNTHASE"/>
    <property type="match status" value="1"/>
</dbReference>
<dbReference type="InterPro" id="IPR036732">
    <property type="entry name" value="AFP_Neu5c_C_sf"/>
</dbReference>
<dbReference type="AlphaFoldDB" id="A0A4R5DI73"/>
<name>A0A4R5DI73_9BACT</name>
<sequence length="333" mass="37209">MAGIYLIAEIGQAHEGSLGLAHSYIDALAGTGINAVKFQVHIAEAESSIYEQFRTPFSYLNESRMEYWKRMEFTPEQWQELKKHCEEKRLEFLATPSSLSAAELLNNLNVNKFKIGSGDVSNFLLLNYLAGTGKEIILSSGMSSIDELDESIAFLQTKTKKLSILQCTCSYPAAPEQWGLNFIKEFKKRYEVRVGFSDHSGDIFACLAATSQGAEILEFHTVFDQRMFGPDATSSINIDQVPNLVKGVRQIKIALSNPVTKTGLSQIALKAQFEKSLAVNKNLNKGQVISINDLESKKPKGKGISPLYFEKVVGKRLSHDLKKWDFVNERDLL</sequence>
<dbReference type="InterPro" id="IPR013132">
    <property type="entry name" value="PseI/NeuA/B-like_N"/>
</dbReference>
<dbReference type="EMBL" id="SMFL01000011">
    <property type="protein sequence ID" value="TDE11604.1"/>
    <property type="molecule type" value="Genomic_DNA"/>
</dbReference>
<dbReference type="SMART" id="SM00858">
    <property type="entry name" value="SAF"/>
    <property type="match status" value="1"/>
</dbReference>
<dbReference type="GO" id="GO:0047444">
    <property type="term" value="F:N-acylneuraminate-9-phosphate synthase activity"/>
    <property type="evidence" value="ECO:0007669"/>
    <property type="project" value="TreeGrafter"/>
</dbReference>
<dbReference type="Pfam" id="PF03102">
    <property type="entry name" value="NeuB"/>
    <property type="match status" value="1"/>
</dbReference>
<accession>A0A4R5DI73</accession>